<dbReference type="NCBIfam" id="NF040643">
    <property type="entry name" value="S6_alt_immun"/>
    <property type="match status" value="1"/>
</dbReference>
<organism evidence="1 2">
    <name type="scientific">Pseudomonas prosekii</name>
    <dbReference type="NCBI Taxonomy" id="1148509"/>
    <lineage>
        <taxon>Bacteria</taxon>
        <taxon>Pseudomonadati</taxon>
        <taxon>Pseudomonadota</taxon>
        <taxon>Gammaproteobacteria</taxon>
        <taxon>Pseudomonadales</taxon>
        <taxon>Pseudomonadaceae</taxon>
        <taxon>Pseudomonas</taxon>
    </lineage>
</organism>
<evidence type="ECO:0000313" key="2">
    <source>
        <dbReference type="Proteomes" id="UP000245056"/>
    </source>
</evidence>
<name>A0A2U2D4P5_9PSED</name>
<evidence type="ECO:0000313" key="1">
    <source>
        <dbReference type="EMBL" id="PWE42205.1"/>
    </source>
</evidence>
<dbReference type="EMBL" id="QFAW01000028">
    <property type="protein sequence ID" value="PWE42205.1"/>
    <property type="molecule type" value="Genomic_DNA"/>
</dbReference>
<dbReference type="OrthoDB" id="6937788at2"/>
<accession>A0A2U2D4P5</accession>
<dbReference type="Proteomes" id="UP000245056">
    <property type="component" value="Unassembled WGS sequence"/>
</dbReference>
<sequence length="80" mass="8858">MFLCIEGFFPEGHENEFGQFELDVAPEFNQAVLDLVGWESLEDGVRHGVVELTAEQVRQIEGVLGKPIPSELDICISVLA</sequence>
<gene>
    <name evidence="1" type="ORF">C9I49_19375</name>
</gene>
<comment type="caution">
    <text evidence="1">The sequence shown here is derived from an EMBL/GenBank/DDBJ whole genome shotgun (WGS) entry which is preliminary data.</text>
</comment>
<reference evidence="1 2" key="1">
    <citation type="submission" date="2018-05" db="EMBL/GenBank/DDBJ databases">
        <title>Genome sequences of two Antarctic strains of Pseudomonas prosekii: insights into adaptation to extreme conditions.</title>
        <authorList>
            <person name="Snopkova K."/>
            <person name="Dufkova K."/>
            <person name="Cejkova D."/>
            <person name="Sedlacek I."/>
            <person name="Smajs D."/>
        </authorList>
    </citation>
    <scope>NUCLEOTIDE SEQUENCE [LARGE SCALE GENOMIC DNA]</scope>
    <source>
        <strain evidence="1 2">P2673</strain>
    </source>
</reference>
<dbReference type="InterPro" id="IPR049810">
    <property type="entry name" value="S6_alt_immun-like"/>
</dbReference>
<proteinExistence type="predicted"/>
<dbReference type="AlphaFoldDB" id="A0A2U2D4P5"/>
<dbReference type="RefSeq" id="WP_109521610.1">
    <property type="nucleotide sequence ID" value="NZ_QFAW01000028.1"/>
</dbReference>
<protein>
    <submittedName>
        <fullName evidence="1">Uncharacterized protein</fullName>
    </submittedName>
</protein>